<gene>
    <name evidence="3" type="ORF">ACFOZ7_07475</name>
</gene>
<feature type="domain" description="Beta-lactamase-related" evidence="2">
    <location>
        <begin position="56"/>
        <end position="374"/>
    </location>
</feature>
<dbReference type="InterPro" id="IPR050491">
    <property type="entry name" value="AmpC-like"/>
</dbReference>
<dbReference type="EMBL" id="JBHSDJ010000016">
    <property type="protein sequence ID" value="MFC4246840.1"/>
    <property type="molecule type" value="Genomic_DNA"/>
</dbReference>
<dbReference type="AlphaFoldDB" id="A0ABD5NYL3"/>
<name>A0ABD5NYL3_9EURY</name>
<organism evidence="3 4">
    <name type="scientific">Natribaculum luteum</name>
    <dbReference type="NCBI Taxonomy" id="1586232"/>
    <lineage>
        <taxon>Archaea</taxon>
        <taxon>Methanobacteriati</taxon>
        <taxon>Methanobacteriota</taxon>
        <taxon>Stenosarchaea group</taxon>
        <taxon>Halobacteria</taxon>
        <taxon>Halobacteriales</taxon>
        <taxon>Natrialbaceae</taxon>
        <taxon>Natribaculum</taxon>
    </lineage>
</organism>
<dbReference type="Proteomes" id="UP001595821">
    <property type="component" value="Unassembled WGS sequence"/>
</dbReference>
<dbReference type="PANTHER" id="PTHR46825">
    <property type="entry name" value="D-ALANYL-D-ALANINE-CARBOXYPEPTIDASE/ENDOPEPTIDASE AMPH"/>
    <property type="match status" value="1"/>
</dbReference>
<protein>
    <submittedName>
        <fullName evidence="3">Serine hydrolase</fullName>
    </submittedName>
</protein>
<keyword evidence="3" id="KW-0378">Hydrolase</keyword>
<proteinExistence type="predicted"/>
<dbReference type="InterPro" id="IPR012338">
    <property type="entry name" value="Beta-lactam/transpept-like"/>
</dbReference>
<dbReference type="GO" id="GO:0016787">
    <property type="term" value="F:hydrolase activity"/>
    <property type="evidence" value="ECO:0007669"/>
    <property type="project" value="UniProtKB-KW"/>
</dbReference>
<dbReference type="GeneID" id="71854348"/>
<dbReference type="InterPro" id="IPR001466">
    <property type="entry name" value="Beta-lactam-related"/>
</dbReference>
<feature type="transmembrane region" description="Helical" evidence="1">
    <location>
        <begin position="582"/>
        <end position="610"/>
    </location>
</feature>
<evidence type="ECO:0000259" key="2">
    <source>
        <dbReference type="Pfam" id="PF00144"/>
    </source>
</evidence>
<keyword evidence="1" id="KW-1133">Transmembrane helix</keyword>
<dbReference type="RefSeq" id="WP_246966431.1">
    <property type="nucleotide sequence ID" value="NZ_CP095397.1"/>
</dbReference>
<reference evidence="3 4" key="1">
    <citation type="journal article" date="2014" name="Int. J. Syst. Evol. Microbiol.">
        <title>Complete genome sequence of Corynebacterium casei LMG S-19264T (=DSM 44701T), isolated from a smear-ripened cheese.</title>
        <authorList>
            <consortium name="US DOE Joint Genome Institute (JGI-PGF)"/>
            <person name="Walter F."/>
            <person name="Albersmeier A."/>
            <person name="Kalinowski J."/>
            <person name="Ruckert C."/>
        </authorList>
    </citation>
    <scope>NUCLEOTIDE SEQUENCE [LARGE SCALE GENOMIC DNA]</scope>
    <source>
        <strain evidence="3 4">IBRC-M 10912</strain>
    </source>
</reference>
<dbReference type="Gene3D" id="3.40.710.10">
    <property type="entry name" value="DD-peptidase/beta-lactamase superfamily"/>
    <property type="match status" value="1"/>
</dbReference>
<dbReference type="SUPFAM" id="SSF56601">
    <property type="entry name" value="beta-lactamase/transpeptidase-like"/>
    <property type="match status" value="1"/>
</dbReference>
<evidence type="ECO:0000256" key="1">
    <source>
        <dbReference type="SAM" id="Phobius"/>
    </source>
</evidence>
<evidence type="ECO:0000313" key="4">
    <source>
        <dbReference type="Proteomes" id="UP001595821"/>
    </source>
</evidence>
<feature type="transmembrane region" description="Helical" evidence="1">
    <location>
        <begin position="546"/>
        <end position="570"/>
    </location>
</feature>
<evidence type="ECO:0000313" key="3">
    <source>
        <dbReference type="EMBL" id="MFC4246840.1"/>
    </source>
</evidence>
<feature type="transmembrane region" description="Helical" evidence="1">
    <location>
        <begin position="503"/>
        <end position="525"/>
    </location>
</feature>
<dbReference type="InterPro" id="IPR006311">
    <property type="entry name" value="TAT_signal"/>
</dbReference>
<dbReference type="Pfam" id="PF00144">
    <property type="entry name" value="Beta-lactamase"/>
    <property type="match status" value="1"/>
</dbReference>
<sequence length="646" mass="69838">MTRRGPTRRSVLAGIGAVSAAAVAPAVADSSQPATDASATQEGPLADREELEAFLDGVMDSHLEDHDVAGATVAIVDGDETFAKGYGYADVDAETPVDAEETLFRIGSVSKLFTWTAAMQAVERGDVAIDEDVDAALEAVDLPETYDDPIRLDHLATHTPGFEERLRGTFVQNEVDLEPLEAVLRTEMPARVRPPGEFAAYSNYGSALAGQLVAETAGSSFEAVVEERILEPLSMERSTFAQPVPDDLAGSLSKGYGADGTSEGEFEYVGIPPAGAMSATATDMATFARAFLQDGAVDGGRILEAETVAEMHRRRFGHDERLNGIAFGFYEMSRNGVRVVGHGGDTELFHSLLFLLPERDVGVFVSYNSVGGIDAREAFVDAFFERYFPESASETPTPDGSPERADAIAGTYRSNRIPYTTSEKFVGFPSTISVSVDDEGRLVTEPLGGETTRWVEVEPLLFEEVDGPDRLAFREEDGEITHLFLDSTPVTAFERLSRRERPLVQLGLLGISALVFLTAAVGWPLAAGWRRYRGTATVDGNSPLRYARWVAGATSVTFLAFVGAFAALLASDPTSFLLGDPLAFRLLLAVPLLGAIGATLTVGLTAWAWYERQWGPLVRLHYTVVALAGVAFCWVLAYWNLLWYQM</sequence>
<accession>A0ABD5NYL3</accession>
<keyword evidence="1" id="KW-0812">Transmembrane</keyword>
<comment type="caution">
    <text evidence="3">The sequence shown here is derived from an EMBL/GenBank/DDBJ whole genome shotgun (WGS) entry which is preliminary data.</text>
</comment>
<feature type="transmembrane region" description="Helical" evidence="1">
    <location>
        <begin position="622"/>
        <end position="641"/>
    </location>
</feature>
<keyword evidence="1" id="KW-0472">Membrane</keyword>
<dbReference type="PANTHER" id="PTHR46825:SF9">
    <property type="entry name" value="BETA-LACTAMASE-RELATED DOMAIN-CONTAINING PROTEIN"/>
    <property type="match status" value="1"/>
</dbReference>
<dbReference type="PROSITE" id="PS51318">
    <property type="entry name" value="TAT"/>
    <property type="match status" value="1"/>
</dbReference>